<protein>
    <recommendedName>
        <fullName evidence="2">AAA+ ATPase domain-containing protein</fullName>
    </recommendedName>
</protein>
<dbReference type="Gene3D" id="3.40.50.300">
    <property type="entry name" value="P-loop containing nucleotide triphosphate hydrolases"/>
    <property type="match status" value="1"/>
</dbReference>
<comment type="caution">
    <text evidence="1">The sequence shown here is derived from an EMBL/GenBank/DDBJ whole genome shotgun (WGS) entry which is preliminary data.</text>
</comment>
<evidence type="ECO:0000313" key="1">
    <source>
        <dbReference type="EMBL" id="OIQ68083.1"/>
    </source>
</evidence>
<organism evidence="1">
    <name type="scientific">mine drainage metagenome</name>
    <dbReference type="NCBI Taxonomy" id="410659"/>
    <lineage>
        <taxon>unclassified sequences</taxon>
        <taxon>metagenomes</taxon>
        <taxon>ecological metagenomes</taxon>
    </lineage>
</organism>
<dbReference type="AlphaFoldDB" id="A0A1J5PS22"/>
<evidence type="ECO:0008006" key="2">
    <source>
        <dbReference type="Google" id="ProtNLM"/>
    </source>
</evidence>
<name>A0A1J5PS22_9ZZZZ</name>
<dbReference type="SUPFAM" id="SSF52540">
    <property type="entry name" value="P-loop containing nucleoside triphosphate hydrolases"/>
    <property type="match status" value="1"/>
</dbReference>
<dbReference type="EMBL" id="MLJW01005518">
    <property type="protein sequence ID" value="OIQ68083.1"/>
    <property type="molecule type" value="Genomic_DNA"/>
</dbReference>
<proteinExistence type="predicted"/>
<dbReference type="Pfam" id="PF13481">
    <property type="entry name" value="AAA_25"/>
    <property type="match status" value="1"/>
</dbReference>
<reference evidence="1" key="1">
    <citation type="submission" date="2016-10" db="EMBL/GenBank/DDBJ databases">
        <title>Sequence of Gallionella enrichment culture.</title>
        <authorList>
            <person name="Poehlein A."/>
            <person name="Muehling M."/>
            <person name="Daniel R."/>
        </authorList>
    </citation>
    <scope>NUCLEOTIDE SEQUENCE</scope>
</reference>
<sequence length="469" mass="50704">MDQISPPADRLDYISRDLSLVPKDERMALFVERAQAVGDLVRGDFLNTSVARDKLWEIARAHNLVGLPGSGSEEFIANVIESAVALTDENEPPLPTGPDAYGSAPDVDRLKPARSQPLKLTYFDESSHFVLKRSILKGLIVRGETSAFIAPPGAGKSALMTELAVHCASGKDWRGHKAKEACGVVILALERADLYRRRLQAYRMRDGLKGLPVAVAGTVIDLLNPNCIDLIVSTVRAAEKTFGRDVGLIIIDTYAKGIAANGGDEDKARDQNRAAANLRNVQAQLDVHIALVGHTGKNEDRGARGSNAHLGDVDVMVQITGEGTKVAEIIKANDQPQRVLAEFKLEAFDLGSDDEGDAITTSIVSTDSGGVPPATAARKKPKLNLPDKPKAGLRALLECIADSEAQTPIDEHIPATAKGVTLVAWRERLEKTRVINPKGNPRQEFQRIHVTLKNAGVIGIWEEFVWAVT</sequence>
<dbReference type="InterPro" id="IPR027417">
    <property type="entry name" value="P-loop_NTPase"/>
</dbReference>
<gene>
    <name evidence="1" type="ORF">GALL_503300</name>
</gene>
<accession>A0A1J5PS22</accession>